<dbReference type="PANTHER" id="PTHR38116:SF9">
    <property type="entry name" value="BZIP DOMAIN-CONTAINING PROTEIN"/>
    <property type="match status" value="1"/>
</dbReference>
<feature type="compositionally biased region" description="Low complexity" evidence="1">
    <location>
        <begin position="133"/>
        <end position="163"/>
    </location>
</feature>
<dbReference type="CDD" id="cd14688">
    <property type="entry name" value="bZIP_YAP"/>
    <property type="match status" value="1"/>
</dbReference>
<dbReference type="InterPro" id="IPR021833">
    <property type="entry name" value="DUF3425"/>
</dbReference>
<dbReference type="AlphaFoldDB" id="A0A316V5H5"/>
<evidence type="ECO:0000313" key="4">
    <source>
        <dbReference type="Proteomes" id="UP000245771"/>
    </source>
</evidence>
<evidence type="ECO:0000256" key="1">
    <source>
        <dbReference type="SAM" id="MobiDB-lite"/>
    </source>
</evidence>
<dbReference type="GO" id="GO:0003700">
    <property type="term" value="F:DNA-binding transcription factor activity"/>
    <property type="evidence" value="ECO:0007669"/>
    <property type="project" value="InterPro"/>
</dbReference>
<dbReference type="EMBL" id="KZ819605">
    <property type="protein sequence ID" value="PWN32766.1"/>
    <property type="molecule type" value="Genomic_DNA"/>
</dbReference>
<dbReference type="PANTHER" id="PTHR38116">
    <property type="entry name" value="CHROMOSOME 7, WHOLE GENOME SHOTGUN SEQUENCE"/>
    <property type="match status" value="1"/>
</dbReference>
<dbReference type="InParanoid" id="A0A316V5H5"/>
<evidence type="ECO:0000313" key="3">
    <source>
        <dbReference type="EMBL" id="PWN32766.1"/>
    </source>
</evidence>
<feature type="region of interest" description="Disordered" evidence="1">
    <location>
        <begin position="1"/>
        <end position="57"/>
    </location>
</feature>
<feature type="region of interest" description="Disordered" evidence="1">
    <location>
        <begin position="126"/>
        <end position="165"/>
    </location>
</feature>
<feature type="domain" description="BZIP" evidence="2">
    <location>
        <begin position="10"/>
        <end position="25"/>
    </location>
</feature>
<dbReference type="InterPro" id="IPR004827">
    <property type="entry name" value="bZIP"/>
</dbReference>
<sequence length="477" mass="54103">MAPKRRLDEKRKLQNREAQRRFRERAKLRNGTTKRSSEESSEKGSVSPENTQATASSFPNAYMQKDDLNATSTFIQSIFQTATLDSVGGNDSLQNALMASLTQLNKEMDRCDKEDILKYTATQSIECERRESSTSGSSISMDSTSPSESTYSSPSNQSSSSTSNWLGLTINEENPLDLTGVTDFTTEDWSQLMEQIVDPASLQLPVEMQQDTFSIPEIEILPQSQTMVLASPKKVDTVIAQSTRLPSPLGADQLLLPRLHFMQSAQLNADKLGLTFDYLHNCNAISTISEGWSRFRKQSRFDIAKIDPLKALQVSKAQYDIVAYAANAPDISQLIENKIRKSLRNGPTALQLRSENEWKWDNVSENMKPTDIQLSVEHHPYIDVAFPWKSMRDKIILLSGILFEPENLCIAAMYGDPSSGEQAFKIWGDDPSNEMTWEISESFIRQWWFLIDKSILRQTNWWRRQRGEKSIVEEKIV</sequence>
<keyword evidence="4" id="KW-1185">Reference proteome</keyword>
<organism evidence="3 4">
    <name type="scientific">Meira miltonrushii</name>
    <dbReference type="NCBI Taxonomy" id="1280837"/>
    <lineage>
        <taxon>Eukaryota</taxon>
        <taxon>Fungi</taxon>
        <taxon>Dikarya</taxon>
        <taxon>Basidiomycota</taxon>
        <taxon>Ustilaginomycotina</taxon>
        <taxon>Exobasidiomycetes</taxon>
        <taxon>Exobasidiales</taxon>
        <taxon>Brachybasidiaceae</taxon>
        <taxon>Meira</taxon>
    </lineage>
</organism>
<proteinExistence type="predicted"/>
<dbReference type="Proteomes" id="UP000245771">
    <property type="component" value="Unassembled WGS sequence"/>
</dbReference>
<feature type="compositionally biased region" description="Basic and acidic residues" evidence="1">
    <location>
        <begin position="1"/>
        <end position="27"/>
    </location>
</feature>
<dbReference type="GeneID" id="37021185"/>
<name>A0A316V5H5_9BASI</name>
<gene>
    <name evidence="3" type="ORF">FA14DRAFT_162053</name>
</gene>
<reference evidence="3 4" key="1">
    <citation type="journal article" date="2018" name="Mol. Biol. Evol.">
        <title>Broad Genomic Sampling Reveals a Smut Pathogenic Ancestry of the Fungal Clade Ustilaginomycotina.</title>
        <authorList>
            <person name="Kijpornyongpan T."/>
            <person name="Mondo S.J."/>
            <person name="Barry K."/>
            <person name="Sandor L."/>
            <person name="Lee J."/>
            <person name="Lipzen A."/>
            <person name="Pangilinan J."/>
            <person name="LaButti K."/>
            <person name="Hainaut M."/>
            <person name="Henrissat B."/>
            <person name="Grigoriev I.V."/>
            <person name="Spatafora J.W."/>
            <person name="Aime M.C."/>
        </authorList>
    </citation>
    <scope>NUCLEOTIDE SEQUENCE [LARGE SCALE GENOMIC DNA]</scope>
    <source>
        <strain evidence="3 4">MCA 3882</strain>
    </source>
</reference>
<dbReference type="STRING" id="1280837.A0A316V5H5"/>
<dbReference type="Pfam" id="PF11905">
    <property type="entry name" value="DUF3425"/>
    <property type="match status" value="1"/>
</dbReference>
<dbReference type="PROSITE" id="PS00036">
    <property type="entry name" value="BZIP_BASIC"/>
    <property type="match status" value="1"/>
</dbReference>
<protein>
    <recommendedName>
        <fullName evidence="2">BZIP domain-containing protein</fullName>
    </recommendedName>
</protein>
<dbReference type="RefSeq" id="XP_025353068.1">
    <property type="nucleotide sequence ID" value="XM_025499404.1"/>
</dbReference>
<accession>A0A316V5H5</accession>
<evidence type="ECO:0000259" key="2">
    <source>
        <dbReference type="PROSITE" id="PS00036"/>
    </source>
</evidence>
<dbReference type="OrthoDB" id="2245989at2759"/>